<dbReference type="InterPro" id="IPR041854">
    <property type="entry name" value="BFD-like_2Fe2S-bd_dom_sf"/>
</dbReference>
<keyword evidence="6" id="KW-0411">Iron-sulfur</keyword>
<dbReference type="Proteomes" id="UP000308430">
    <property type="component" value="Unassembled WGS sequence"/>
</dbReference>
<comment type="caution">
    <text evidence="10">The sequence shown here is derived from an EMBL/GenBank/DDBJ whole genome shotgun (WGS) entry which is preliminary data.</text>
</comment>
<evidence type="ECO:0000256" key="3">
    <source>
        <dbReference type="ARBA" id="ARBA00022723"/>
    </source>
</evidence>
<evidence type="ECO:0000259" key="9">
    <source>
        <dbReference type="Pfam" id="PF04324"/>
    </source>
</evidence>
<comment type="similarity">
    <text evidence="8">Belongs to the Bfd family.</text>
</comment>
<evidence type="ECO:0000256" key="2">
    <source>
        <dbReference type="ARBA" id="ARBA00022714"/>
    </source>
</evidence>
<gene>
    <name evidence="10" type="ORF">E6C76_11760</name>
</gene>
<dbReference type="InterPro" id="IPR007419">
    <property type="entry name" value="BFD-like_2Fe2S-bd_dom"/>
</dbReference>
<name>A0A4S4B1C7_9RHOO</name>
<dbReference type="PANTHER" id="PTHR37424:SF1">
    <property type="entry name" value="BACTERIOFERRITIN-ASSOCIATED FERREDOXIN"/>
    <property type="match status" value="1"/>
</dbReference>
<sequence length="75" mass="8079">MYVCVCNAVTERHIHEAVEQGIKRMRDLRTQLGVAADCGRCATCAHSCLKSALGSREDGAPQAFPAAYSLALEAR</sequence>
<evidence type="ECO:0000256" key="4">
    <source>
        <dbReference type="ARBA" id="ARBA00022982"/>
    </source>
</evidence>
<dbReference type="GO" id="GO:0051537">
    <property type="term" value="F:2 iron, 2 sulfur cluster binding"/>
    <property type="evidence" value="ECO:0007669"/>
    <property type="project" value="UniProtKB-KW"/>
</dbReference>
<dbReference type="InterPro" id="IPR052371">
    <property type="entry name" value="BFD-associated_ferredoxin"/>
</dbReference>
<feature type="domain" description="BFD-like [2Fe-2S]-binding" evidence="9">
    <location>
        <begin position="2"/>
        <end position="44"/>
    </location>
</feature>
<keyword evidence="2" id="KW-0001">2Fe-2S</keyword>
<dbReference type="PANTHER" id="PTHR37424">
    <property type="entry name" value="BACTERIOFERRITIN-ASSOCIATED FERREDOXIN"/>
    <property type="match status" value="1"/>
</dbReference>
<dbReference type="Pfam" id="PF04324">
    <property type="entry name" value="Fer2_BFD"/>
    <property type="match status" value="1"/>
</dbReference>
<dbReference type="OrthoDB" id="9815350at2"/>
<evidence type="ECO:0000256" key="1">
    <source>
        <dbReference type="ARBA" id="ARBA00022448"/>
    </source>
</evidence>
<protein>
    <recommendedName>
        <fullName evidence="7">Bacterioferritin-associated ferredoxin</fullName>
    </recommendedName>
</protein>
<accession>A0A4S4B1C7</accession>
<dbReference type="AlphaFoldDB" id="A0A4S4B1C7"/>
<keyword evidence="1" id="KW-0813">Transport</keyword>
<reference evidence="10 11" key="1">
    <citation type="submission" date="2019-04" db="EMBL/GenBank/DDBJ databases">
        <title>Azoarcus nasutitermitis sp. nov. isolated from termite nest.</title>
        <authorList>
            <person name="Lin S.-Y."/>
            <person name="Hameed A."/>
            <person name="Hsu Y.-H."/>
            <person name="Young C.-C."/>
        </authorList>
    </citation>
    <scope>NUCLEOTIDE SEQUENCE [LARGE SCALE GENOMIC DNA]</scope>
    <source>
        <strain evidence="10 11">CC-YHH838</strain>
    </source>
</reference>
<keyword evidence="3" id="KW-0479">Metal-binding</keyword>
<keyword evidence="11" id="KW-1185">Reference proteome</keyword>
<dbReference type="RefSeq" id="WP_136348437.1">
    <property type="nucleotide sequence ID" value="NZ_SSOC01000004.1"/>
</dbReference>
<dbReference type="GO" id="GO:0046872">
    <property type="term" value="F:metal ion binding"/>
    <property type="evidence" value="ECO:0007669"/>
    <property type="project" value="UniProtKB-KW"/>
</dbReference>
<evidence type="ECO:0000313" key="11">
    <source>
        <dbReference type="Proteomes" id="UP000308430"/>
    </source>
</evidence>
<evidence type="ECO:0000256" key="7">
    <source>
        <dbReference type="ARBA" id="ARBA00039386"/>
    </source>
</evidence>
<proteinExistence type="inferred from homology"/>
<evidence type="ECO:0000256" key="8">
    <source>
        <dbReference type="ARBA" id="ARBA00046332"/>
    </source>
</evidence>
<evidence type="ECO:0000256" key="6">
    <source>
        <dbReference type="ARBA" id="ARBA00023014"/>
    </source>
</evidence>
<keyword evidence="4" id="KW-0249">Electron transport</keyword>
<keyword evidence="5" id="KW-0408">Iron</keyword>
<dbReference type="Gene3D" id="1.10.10.1100">
    <property type="entry name" value="BFD-like [2Fe-2S]-binding domain"/>
    <property type="match status" value="1"/>
</dbReference>
<dbReference type="EMBL" id="SSOC01000004">
    <property type="protein sequence ID" value="THF64718.1"/>
    <property type="molecule type" value="Genomic_DNA"/>
</dbReference>
<evidence type="ECO:0000256" key="5">
    <source>
        <dbReference type="ARBA" id="ARBA00023004"/>
    </source>
</evidence>
<organism evidence="10 11">
    <name type="scientific">Pseudothauera nasutitermitis</name>
    <dbReference type="NCBI Taxonomy" id="2565930"/>
    <lineage>
        <taxon>Bacteria</taxon>
        <taxon>Pseudomonadati</taxon>
        <taxon>Pseudomonadota</taxon>
        <taxon>Betaproteobacteria</taxon>
        <taxon>Rhodocyclales</taxon>
        <taxon>Zoogloeaceae</taxon>
        <taxon>Pseudothauera</taxon>
    </lineage>
</organism>
<evidence type="ECO:0000313" key="10">
    <source>
        <dbReference type="EMBL" id="THF64718.1"/>
    </source>
</evidence>